<proteinExistence type="predicted"/>
<dbReference type="SUPFAM" id="SSF54637">
    <property type="entry name" value="Thioesterase/thiol ester dehydrase-isomerase"/>
    <property type="match status" value="1"/>
</dbReference>
<keyword evidence="2" id="KW-1185">Reference proteome</keyword>
<evidence type="ECO:0000313" key="2">
    <source>
        <dbReference type="Proteomes" id="UP000245252"/>
    </source>
</evidence>
<protein>
    <submittedName>
        <fullName evidence="1">Thioesterase</fullName>
    </submittedName>
</protein>
<dbReference type="OrthoDB" id="8277620at2"/>
<gene>
    <name evidence="1" type="ORF">DEM27_02275</name>
</gene>
<dbReference type="Proteomes" id="UP000245252">
    <property type="component" value="Unassembled WGS sequence"/>
</dbReference>
<reference evidence="1 2" key="1">
    <citation type="submission" date="2018-05" db="EMBL/GenBank/DDBJ databases">
        <title>The draft genome of strain NS-104.</title>
        <authorList>
            <person name="Hang P."/>
            <person name="Jiang J."/>
        </authorList>
    </citation>
    <scope>NUCLEOTIDE SEQUENCE [LARGE SCALE GENOMIC DNA]</scope>
    <source>
        <strain evidence="1 2">NS-104</strain>
    </source>
</reference>
<dbReference type="InterPro" id="IPR029069">
    <property type="entry name" value="HotDog_dom_sf"/>
</dbReference>
<dbReference type="EMBL" id="QFBC01000001">
    <property type="protein sequence ID" value="PWE58038.1"/>
    <property type="molecule type" value="Genomic_DNA"/>
</dbReference>
<evidence type="ECO:0000313" key="1">
    <source>
        <dbReference type="EMBL" id="PWE58038.1"/>
    </source>
</evidence>
<accession>A0A2U2DXJ6</accession>
<dbReference type="Gene3D" id="3.10.129.10">
    <property type="entry name" value="Hotdog Thioesterase"/>
    <property type="match status" value="1"/>
</dbReference>
<dbReference type="Pfam" id="PF13279">
    <property type="entry name" value="4HBT_2"/>
    <property type="match status" value="1"/>
</dbReference>
<dbReference type="AlphaFoldDB" id="A0A2U2DXJ6"/>
<dbReference type="RefSeq" id="WP_109456555.1">
    <property type="nucleotide sequence ID" value="NZ_QFBC01000001.1"/>
</dbReference>
<name>A0A2U2DXJ6_9HYPH</name>
<comment type="caution">
    <text evidence="1">The sequence shown here is derived from an EMBL/GenBank/DDBJ whole genome shotgun (WGS) entry which is preliminary data.</text>
</comment>
<sequence>MAETGRIDISEVQVAYRDIDMHGFLHSHAYLAYAEAALLQFWRHRPRVEDEPLFVVRKVECGYHRGLKLDEIARLTVRIDKIGGRSVGFNVLIEVEKELAADVEMTWMAADPESREPAPLPEEIRDWLYQFLP</sequence>
<organism evidence="1 2">
    <name type="scientific">Metarhizobium album</name>
    <dbReference type="NCBI Taxonomy" id="2182425"/>
    <lineage>
        <taxon>Bacteria</taxon>
        <taxon>Pseudomonadati</taxon>
        <taxon>Pseudomonadota</taxon>
        <taxon>Alphaproteobacteria</taxon>
        <taxon>Hyphomicrobiales</taxon>
        <taxon>Rhizobiaceae</taxon>
        <taxon>Metarhizobium</taxon>
    </lineage>
</organism>